<evidence type="ECO:0000256" key="7">
    <source>
        <dbReference type="ARBA" id="ARBA00022737"/>
    </source>
</evidence>
<keyword evidence="8" id="KW-0391">Immunity</keyword>
<dbReference type="GO" id="GO:0005737">
    <property type="term" value="C:cytoplasm"/>
    <property type="evidence" value="ECO:0007669"/>
    <property type="project" value="TreeGrafter"/>
</dbReference>
<evidence type="ECO:0000256" key="13">
    <source>
        <dbReference type="ARBA" id="ARBA00042167"/>
    </source>
</evidence>
<keyword evidence="7" id="KW-0677">Repeat</keyword>
<keyword evidence="5" id="KW-0399">Innate immunity</keyword>
<feature type="compositionally biased region" description="Pro residues" evidence="15">
    <location>
        <begin position="291"/>
        <end position="300"/>
    </location>
</feature>
<dbReference type="GO" id="GO:0045087">
    <property type="term" value="P:innate immune response"/>
    <property type="evidence" value="ECO:0007669"/>
    <property type="project" value="UniProtKB-KW"/>
</dbReference>
<dbReference type="EMBL" id="GEEE01014364">
    <property type="protein sequence ID" value="JAP48861.1"/>
    <property type="molecule type" value="Transcribed_RNA"/>
</dbReference>
<evidence type="ECO:0000256" key="1">
    <source>
        <dbReference type="ARBA" id="ARBA00004324"/>
    </source>
</evidence>
<dbReference type="GO" id="GO:0016607">
    <property type="term" value="C:nuclear speck"/>
    <property type="evidence" value="ECO:0007669"/>
    <property type="project" value="UniProtKB-SubCell"/>
</dbReference>
<evidence type="ECO:0000256" key="11">
    <source>
        <dbReference type="ARBA" id="ARBA00023187"/>
    </source>
</evidence>
<evidence type="ECO:0000313" key="17">
    <source>
        <dbReference type="EMBL" id="JAP48861.1"/>
    </source>
</evidence>
<evidence type="ECO:0000256" key="14">
    <source>
        <dbReference type="ARBA" id="ARBA00046362"/>
    </source>
</evidence>
<accession>A0A0X3PA81</accession>
<evidence type="ECO:0000256" key="9">
    <source>
        <dbReference type="ARBA" id="ARBA00023015"/>
    </source>
</evidence>
<evidence type="ECO:0000256" key="6">
    <source>
        <dbReference type="ARBA" id="ARBA00022664"/>
    </source>
</evidence>
<dbReference type="InterPro" id="IPR036020">
    <property type="entry name" value="WW_dom_sf"/>
</dbReference>
<keyword evidence="4" id="KW-0597">Phosphoprotein</keyword>
<evidence type="ECO:0000256" key="2">
    <source>
        <dbReference type="ARBA" id="ARBA00004463"/>
    </source>
</evidence>
<feature type="compositionally biased region" description="Pro residues" evidence="15">
    <location>
        <begin position="261"/>
        <end position="277"/>
    </location>
</feature>
<dbReference type="PROSITE" id="PS50020">
    <property type="entry name" value="WW_DOMAIN_2"/>
    <property type="match status" value="1"/>
</dbReference>
<protein>
    <recommendedName>
        <fullName evidence="3">Polyglutamine-binding protein 1</fullName>
    </recommendedName>
    <alternativeName>
        <fullName evidence="13">Polyglutamine tract-binding protein 1</fullName>
    </alternativeName>
</protein>
<gene>
    <name evidence="17" type="ORF">TR119869</name>
</gene>
<organism evidence="17">
    <name type="scientific">Schistocephalus solidus</name>
    <name type="common">Tapeworm</name>
    <dbReference type="NCBI Taxonomy" id="70667"/>
    <lineage>
        <taxon>Eukaryota</taxon>
        <taxon>Metazoa</taxon>
        <taxon>Spiralia</taxon>
        <taxon>Lophotrochozoa</taxon>
        <taxon>Platyhelminthes</taxon>
        <taxon>Cestoda</taxon>
        <taxon>Eucestoda</taxon>
        <taxon>Diphyllobothriidea</taxon>
        <taxon>Diphyllobothriidae</taxon>
        <taxon>Schistocephalus</taxon>
    </lineage>
</organism>
<dbReference type="PANTHER" id="PTHR21737">
    <property type="entry name" value="POLYGLUTAMINE BINDING PROTEIN 1/MARVEL MEMBRANE-ASSOCIATING DOMAIN CONTAINING 3"/>
    <property type="match status" value="1"/>
</dbReference>
<dbReference type="Gene3D" id="3.40.30.10">
    <property type="entry name" value="Glutaredoxin"/>
    <property type="match status" value="1"/>
</dbReference>
<sequence>MPLPPALAARLKKRGLIEGEQNEEEEVFAESYDEEGAATQTRIDKPASTTLSADLKKISSMPVIENGILVYECADCPNQANPYHDCVAYCFERYGRRTFHTDQRLGRLRDRMLRRYPLPSHWLEVGDPATQRFYYWNTTTDDVSWLSPLHPRSIVTRSAEKLKQQALREREAALAAAGQASAAALAAEERERGGGGGGGDEWKTAKRRRRSSGSESSSSRSPSPSASPRTRQEKEFTREEEQEDHRGNWPPVTETSAAPPFSLPPPPLSGMNVPPPGMHMMPPAAGRFTIPEPPSMPPPSSTFQASAATGPTRRWNKNNQRPGIRNAGSRFDSRRRRAEEPEDDELDPMDPAAYSDVPRGTWVTGLEGHSRGGPTAKTGADVTASGPLFQQRPYPSPGAVLRANAQAAAAQKRKG</sequence>
<dbReference type="GO" id="GO:0000380">
    <property type="term" value="P:alternative mRNA splicing, via spliceosome"/>
    <property type="evidence" value="ECO:0007669"/>
    <property type="project" value="TreeGrafter"/>
</dbReference>
<keyword evidence="11" id="KW-0508">mRNA splicing</keyword>
<evidence type="ECO:0000256" key="3">
    <source>
        <dbReference type="ARBA" id="ARBA00021117"/>
    </source>
</evidence>
<reference evidence="17" key="1">
    <citation type="submission" date="2016-01" db="EMBL/GenBank/DDBJ databases">
        <title>Reference transcriptome for the parasite Schistocephalus solidus: insights into the molecular evolution of parasitism.</title>
        <authorList>
            <person name="Hebert F.O."/>
            <person name="Grambauer S."/>
            <person name="Barber I."/>
            <person name="Landry C.R."/>
            <person name="Aubin-Horth N."/>
        </authorList>
    </citation>
    <scope>NUCLEOTIDE SEQUENCE</scope>
</reference>
<dbReference type="AlphaFoldDB" id="A0A0X3PA81"/>
<comment type="subunit">
    <text evidence="14">Interacts with POU3F2/Brn-2, ATXN1, TXNL4A, HTT and AR. Interaction with ATXN1 correlates positively with the length of the polyglutamine tract. Interacts with RNA polymerase II large subunit in a phosphorylation-dependent manner. Forms a ternary complex with ATXN1 mutant and phosphorylated RNA polymerase II. Interacts (via C-terminus) with TXNL4A and CD2BP2. Interacts (via WW domain) with ATN1 and SF3B1, and may interact with additional splice factors. Interacts (via WW domain) with WBP11; Leading to reduce interaction between PQBP1 and TXNL4A. Interacts with CAPRIN1. Interacts with DDX1. Interacts with SFPQ. Interacts with KHSRP.</text>
</comment>
<feature type="compositionally biased region" description="Basic and acidic residues" evidence="15">
    <location>
        <begin position="230"/>
        <end position="247"/>
    </location>
</feature>
<dbReference type="Gene3D" id="2.20.70.10">
    <property type="match status" value="1"/>
</dbReference>
<keyword evidence="9" id="KW-0805">Transcription regulation</keyword>
<evidence type="ECO:0000259" key="16">
    <source>
        <dbReference type="PROSITE" id="PS50020"/>
    </source>
</evidence>
<evidence type="ECO:0000256" key="12">
    <source>
        <dbReference type="ARBA" id="ARBA00023242"/>
    </source>
</evidence>
<feature type="region of interest" description="Disordered" evidence="15">
    <location>
        <begin position="185"/>
        <end position="397"/>
    </location>
</feature>
<feature type="domain" description="WW" evidence="16">
    <location>
        <begin position="116"/>
        <end position="150"/>
    </location>
</feature>
<evidence type="ECO:0000256" key="5">
    <source>
        <dbReference type="ARBA" id="ARBA00022588"/>
    </source>
</evidence>
<proteinExistence type="predicted"/>
<keyword evidence="10" id="KW-0804">Transcription</keyword>
<evidence type="ECO:0000256" key="4">
    <source>
        <dbReference type="ARBA" id="ARBA00022553"/>
    </source>
</evidence>
<evidence type="ECO:0000256" key="15">
    <source>
        <dbReference type="SAM" id="MobiDB-lite"/>
    </source>
</evidence>
<comment type="subcellular location">
    <subcellularLocation>
        <location evidence="2">Cytoplasmic granule</location>
    </subcellularLocation>
    <subcellularLocation>
        <location evidence="1">Nucleus speckle</location>
    </subcellularLocation>
</comment>
<dbReference type="SUPFAM" id="SSF51045">
    <property type="entry name" value="WW domain"/>
    <property type="match status" value="1"/>
</dbReference>
<evidence type="ECO:0000256" key="10">
    <source>
        <dbReference type="ARBA" id="ARBA00023163"/>
    </source>
</evidence>
<dbReference type="PANTHER" id="PTHR21737:SF3">
    <property type="entry name" value="POLYGLUTAMINE-BINDING PROTEIN 1"/>
    <property type="match status" value="1"/>
</dbReference>
<keyword evidence="12" id="KW-0539">Nucleus</keyword>
<feature type="compositionally biased region" description="Low complexity" evidence="15">
    <location>
        <begin position="213"/>
        <end position="229"/>
    </location>
</feature>
<keyword evidence="6" id="KW-0507">mRNA processing</keyword>
<dbReference type="GO" id="GO:0043021">
    <property type="term" value="F:ribonucleoprotein complex binding"/>
    <property type="evidence" value="ECO:0007669"/>
    <property type="project" value="TreeGrafter"/>
</dbReference>
<name>A0A0X3PA81_SCHSO</name>
<evidence type="ECO:0000256" key="8">
    <source>
        <dbReference type="ARBA" id="ARBA00022859"/>
    </source>
</evidence>
<dbReference type="InterPro" id="IPR001202">
    <property type="entry name" value="WW_dom"/>
</dbReference>